<evidence type="ECO:0000256" key="6">
    <source>
        <dbReference type="SAM" id="SignalP"/>
    </source>
</evidence>
<keyword evidence="9" id="KW-1185">Reference proteome</keyword>
<evidence type="ECO:0000313" key="9">
    <source>
        <dbReference type="Proteomes" id="UP000037269"/>
    </source>
</evidence>
<name>A0A0D1VGY5_ANEMI</name>
<dbReference type="PANTHER" id="PTHR43649">
    <property type="entry name" value="ARABINOSE-BINDING PROTEIN-RELATED"/>
    <property type="match status" value="1"/>
</dbReference>
<protein>
    <submittedName>
        <fullName evidence="8">Fructooligosaccharide transport system substrate-binding protein</fullName>
    </submittedName>
</protein>
<reference evidence="7 9" key="1">
    <citation type="submission" date="2015-07" db="EMBL/GenBank/DDBJ databases">
        <title>Fjat-14205 dsm 2895.</title>
        <authorList>
            <person name="Liu B."/>
            <person name="Wang J."/>
            <person name="Zhu Y."/>
            <person name="Liu G."/>
            <person name="Chen Q."/>
            <person name="Chen Z."/>
            <person name="Lan J."/>
            <person name="Che J."/>
            <person name="Ge C."/>
            <person name="Shi H."/>
            <person name="Pan Z."/>
            <person name="Liu X."/>
        </authorList>
    </citation>
    <scope>NUCLEOTIDE SEQUENCE [LARGE SCALE GENOMIC DNA]</scope>
    <source>
        <strain evidence="7 9">DSM 2895</strain>
    </source>
</reference>
<dbReference type="OrthoDB" id="9782846at2"/>
<sequence>MYHIRKRITVVSLCLLLMFLLTSCGSGSTSAPAQDNPEGSGEVKLNMWAHQGQEKEVAFYKKRIQEFNEAYKGKINVNLQIIPSGAGHAYEDKINAAVTSGGLPDILDMDGPFVANYAATRILAPLDEYIDETDKKDFAYSIIQQGTYEGKLYALGAMESSLVLFYNKKLLKEAGITPPDSLDKAWTWQQFADNAKKLSKEGRYGVTLNMNLGVGEWMTFLGSVFVWSNEGELLAPDKKKAEGYVNAPASVEALQFIHKLFADKSANISDTPTDFEEGRAAMSIQGPWIIQGFDKYKDLDWGMTYLPYSKQKVSASGSWAFGISAQTKHPKEAAEVVKWMTNKESAVEISKQTGMPPARESAFKELPQYNELPLKVIKDQVLNTAHARPATPAYPVLSAKFAEAYQAAAMGQNVKEALDKTAQETDRELQRFSR</sequence>
<proteinExistence type="predicted"/>
<keyword evidence="2 6" id="KW-0732">Signal</keyword>
<dbReference type="EMBL" id="LGUG01000004">
    <property type="protein sequence ID" value="KON96425.1"/>
    <property type="molecule type" value="Genomic_DNA"/>
</dbReference>
<accession>A0A0D1VGY5</accession>
<evidence type="ECO:0000256" key="1">
    <source>
        <dbReference type="ARBA" id="ARBA00022475"/>
    </source>
</evidence>
<dbReference type="InterPro" id="IPR006059">
    <property type="entry name" value="SBP"/>
</dbReference>
<dbReference type="Proteomes" id="UP000037269">
    <property type="component" value="Unassembled WGS sequence"/>
</dbReference>
<evidence type="ECO:0000256" key="5">
    <source>
        <dbReference type="ARBA" id="ARBA00023288"/>
    </source>
</evidence>
<dbReference type="PATRIC" id="fig|47500.8.peg.1582"/>
<reference evidence="8 10" key="2">
    <citation type="submission" date="2016-10" db="EMBL/GenBank/DDBJ databases">
        <authorList>
            <person name="de Groot N.N."/>
        </authorList>
    </citation>
    <scope>NUCLEOTIDE SEQUENCE [LARGE SCALE GENOMIC DNA]</scope>
    <source>
        <strain evidence="8 10">DSM 2895</strain>
    </source>
</reference>
<keyword evidence="1" id="KW-1003">Cell membrane</keyword>
<evidence type="ECO:0000313" key="10">
    <source>
        <dbReference type="Proteomes" id="UP000182836"/>
    </source>
</evidence>
<keyword evidence="3" id="KW-0472">Membrane</keyword>
<dbReference type="Gene3D" id="3.40.190.10">
    <property type="entry name" value="Periplasmic binding protein-like II"/>
    <property type="match status" value="1"/>
</dbReference>
<organism evidence="7 9">
    <name type="scientific">Aneurinibacillus migulanus</name>
    <name type="common">Bacillus migulanus</name>
    <dbReference type="NCBI Taxonomy" id="47500"/>
    <lineage>
        <taxon>Bacteria</taxon>
        <taxon>Bacillati</taxon>
        <taxon>Bacillota</taxon>
        <taxon>Bacilli</taxon>
        <taxon>Bacillales</taxon>
        <taxon>Paenibacillaceae</taxon>
        <taxon>Aneurinibacillus group</taxon>
        <taxon>Aneurinibacillus</taxon>
    </lineage>
</organism>
<dbReference type="SUPFAM" id="SSF53850">
    <property type="entry name" value="Periplasmic binding protein-like II"/>
    <property type="match status" value="1"/>
</dbReference>
<evidence type="ECO:0000256" key="3">
    <source>
        <dbReference type="ARBA" id="ARBA00023136"/>
    </source>
</evidence>
<evidence type="ECO:0000256" key="2">
    <source>
        <dbReference type="ARBA" id="ARBA00022729"/>
    </source>
</evidence>
<keyword evidence="4" id="KW-0564">Palmitate</keyword>
<evidence type="ECO:0000313" key="8">
    <source>
        <dbReference type="EMBL" id="SDI21174.1"/>
    </source>
</evidence>
<dbReference type="STRING" id="47500.AF333_14005"/>
<evidence type="ECO:0000313" key="7">
    <source>
        <dbReference type="EMBL" id="KON96425.1"/>
    </source>
</evidence>
<dbReference type="Pfam" id="PF13416">
    <property type="entry name" value="SBP_bac_8"/>
    <property type="match status" value="1"/>
</dbReference>
<evidence type="ECO:0000256" key="4">
    <source>
        <dbReference type="ARBA" id="ARBA00023139"/>
    </source>
</evidence>
<dbReference type="Proteomes" id="UP000182836">
    <property type="component" value="Unassembled WGS sequence"/>
</dbReference>
<dbReference type="PANTHER" id="PTHR43649:SF33">
    <property type="entry name" value="POLYGALACTURONAN_RHAMNOGALACTURONAN-BINDING PROTEIN YTCQ"/>
    <property type="match status" value="1"/>
</dbReference>
<dbReference type="EMBL" id="FNED01000002">
    <property type="protein sequence ID" value="SDI21174.1"/>
    <property type="molecule type" value="Genomic_DNA"/>
</dbReference>
<dbReference type="RefSeq" id="WP_043064108.1">
    <property type="nucleotide sequence ID" value="NZ_BJOA01000011.1"/>
</dbReference>
<feature type="chain" id="PRO_5010414631" evidence="6">
    <location>
        <begin position="34"/>
        <end position="434"/>
    </location>
</feature>
<dbReference type="PROSITE" id="PS51257">
    <property type="entry name" value="PROKAR_LIPOPROTEIN"/>
    <property type="match status" value="1"/>
</dbReference>
<feature type="signal peptide" evidence="6">
    <location>
        <begin position="1"/>
        <end position="33"/>
    </location>
</feature>
<keyword evidence="5" id="KW-0449">Lipoprotein</keyword>
<dbReference type="GeneID" id="42306287"/>
<dbReference type="AlphaFoldDB" id="A0A0D1VGY5"/>
<dbReference type="InterPro" id="IPR050490">
    <property type="entry name" value="Bact_solute-bd_prot1"/>
</dbReference>
<gene>
    <name evidence="7" type="ORF">AF333_14005</name>
    <name evidence="8" type="ORF">SAMN04487909_102131</name>
</gene>
<dbReference type="CDD" id="cd13585">
    <property type="entry name" value="PBP2_TMBP_like"/>
    <property type="match status" value="1"/>
</dbReference>